<dbReference type="Proteomes" id="UP001597023">
    <property type="component" value="Unassembled WGS sequence"/>
</dbReference>
<organism evidence="1 2">
    <name type="scientific">Streptomyces flavalbus</name>
    <dbReference type="NCBI Taxonomy" id="2665155"/>
    <lineage>
        <taxon>Bacteria</taxon>
        <taxon>Bacillati</taxon>
        <taxon>Actinomycetota</taxon>
        <taxon>Actinomycetes</taxon>
        <taxon>Kitasatosporales</taxon>
        <taxon>Streptomycetaceae</taxon>
        <taxon>Streptomyces</taxon>
    </lineage>
</organism>
<comment type="caution">
    <text evidence="1">The sequence shown here is derived from an EMBL/GenBank/DDBJ whole genome shotgun (WGS) entry which is preliminary data.</text>
</comment>
<dbReference type="RefSeq" id="WP_381614032.1">
    <property type="nucleotide sequence ID" value="NZ_JBHTEB010000001.1"/>
</dbReference>
<protein>
    <submittedName>
        <fullName evidence="1">AvrD family protein</fullName>
    </submittedName>
</protein>
<evidence type="ECO:0000313" key="1">
    <source>
        <dbReference type="EMBL" id="MFD0317915.1"/>
    </source>
</evidence>
<sequence>MPSLELASIDDFLGPRDSRFLGEGFKRVEHSLTDLTITPADAGAVGAVEATAHLAIPGVWSRKGGQNQRPHLSSIDVMLFAARLTGLYAAHTYGLAPDARFEVRSIEMKAGSSPDEEGLAKVPVSGRLVAAETAGEQWSTTLDCRVGSLSARVRARHSPGRQPVGGPGAYYLEEELPGPWIDAPYGVPHAARRQLLTGVRVTGDDEDDPRASARVALVPDGAGDARGDASASMIDTLVAVMQLGQVMLYTLDGVDRAHSNNLWMRRATLTLDDGTPPPPDGEVTARLEQPLLLPTAAGTWRSAEVVGALHGVRTRVAVAHLLKAPAQHAGAGGDGR</sequence>
<dbReference type="EMBL" id="JBHTEB010000001">
    <property type="protein sequence ID" value="MFD0317915.1"/>
    <property type="molecule type" value="Genomic_DNA"/>
</dbReference>
<evidence type="ECO:0000313" key="2">
    <source>
        <dbReference type="Proteomes" id="UP001597023"/>
    </source>
</evidence>
<keyword evidence="2" id="KW-1185">Reference proteome</keyword>
<dbReference type="Pfam" id="PF05655">
    <property type="entry name" value="AvrD"/>
    <property type="match status" value="1"/>
</dbReference>
<reference evidence="2" key="1">
    <citation type="journal article" date="2019" name="Int. J. Syst. Evol. Microbiol.">
        <title>The Global Catalogue of Microorganisms (GCM) 10K type strain sequencing project: providing services to taxonomists for standard genome sequencing and annotation.</title>
        <authorList>
            <consortium name="The Broad Institute Genomics Platform"/>
            <consortium name="The Broad Institute Genome Sequencing Center for Infectious Disease"/>
            <person name="Wu L."/>
            <person name="Ma J."/>
        </authorList>
    </citation>
    <scope>NUCLEOTIDE SEQUENCE [LARGE SCALE GENOMIC DNA]</scope>
    <source>
        <strain evidence="2">CGMCC 4.7400</strain>
    </source>
</reference>
<proteinExistence type="predicted"/>
<accession>A0ABW2WEK6</accession>
<gene>
    <name evidence="1" type="ORF">ACFQZ6_27615</name>
</gene>
<name>A0ABW2WEK6_9ACTN</name>
<dbReference type="InterPro" id="IPR008799">
    <property type="entry name" value="Pseudomon_AvrD"/>
</dbReference>